<dbReference type="EMBL" id="CP064936">
    <property type="protein sequence ID" value="QPZ99956.1"/>
    <property type="molecule type" value="Genomic_DNA"/>
</dbReference>
<keyword evidence="11" id="KW-1185">Reference proteome</keyword>
<dbReference type="PANTHER" id="PTHR30026:SF20">
    <property type="entry name" value="OUTER MEMBRANE PROTEIN TOLC"/>
    <property type="match status" value="1"/>
</dbReference>
<dbReference type="SUPFAM" id="SSF56954">
    <property type="entry name" value="Outer membrane efflux proteins (OEP)"/>
    <property type="match status" value="1"/>
</dbReference>
<protein>
    <submittedName>
        <fullName evidence="10">TolC family protein</fullName>
    </submittedName>
</protein>
<keyword evidence="6" id="KW-0472">Membrane</keyword>
<name>A0A7T3RBC4_9SPIR</name>
<dbReference type="Pfam" id="PF02321">
    <property type="entry name" value="OEP"/>
    <property type="match status" value="2"/>
</dbReference>
<dbReference type="RefSeq" id="WP_198441855.1">
    <property type="nucleotide sequence ID" value="NZ_CBCSHE010000003.1"/>
</dbReference>
<reference evidence="10 11" key="1">
    <citation type="submission" date="2020-11" db="EMBL/GenBank/DDBJ databases">
        <title>Treponema Peruensis nv. sp., first commensal Treponema isolated from human feces.</title>
        <authorList>
            <person name="Belkhou C."/>
            <person name="Raes J."/>
        </authorList>
    </citation>
    <scope>NUCLEOTIDE SEQUENCE [LARGE SCALE GENOMIC DNA]</scope>
    <source>
        <strain evidence="10 11">RCC2812</strain>
    </source>
</reference>
<accession>A0A7T3RBC4</accession>
<organism evidence="10 11">
    <name type="scientific">Treponema peruense</name>
    <dbReference type="NCBI Taxonomy" id="2787628"/>
    <lineage>
        <taxon>Bacteria</taxon>
        <taxon>Pseudomonadati</taxon>
        <taxon>Spirochaetota</taxon>
        <taxon>Spirochaetia</taxon>
        <taxon>Spirochaetales</taxon>
        <taxon>Treponemataceae</taxon>
        <taxon>Treponema</taxon>
    </lineage>
</organism>
<keyword evidence="7" id="KW-0998">Cell outer membrane</keyword>
<dbReference type="InterPro" id="IPR051906">
    <property type="entry name" value="TolC-like"/>
</dbReference>
<keyword evidence="8" id="KW-0175">Coiled coil</keyword>
<feature type="chain" id="PRO_5032939889" evidence="9">
    <location>
        <begin position="21"/>
        <end position="496"/>
    </location>
</feature>
<evidence type="ECO:0000313" key="11">
    <source>
        <dbReference type="Proteomes" id="UP000595224"/>
    </source>
</evidence>
<dbReference type="GO" id="GO:0015562">
    <property type="term" value="F:efflux transmembrane transporter activity"/>
    <property type="evidence" value="ECO:0007669"/>
    <property type="project" value="InterPro"/>
</dbReference>
<dbReference type="Proteomes" id="UP000595224">
    <property type="component" value="Chromosome"/>
</dbReference>
<feature type="coiled-coil region" evidence="8">
    <location>
        <begin position="380"/>
        <end position="432"/>
    </location>
</feature>
<comment type="similarity">
    <text evidence="2">Belongs to the outer membrane factor (OMF) (TC 1.B.17) family.</text>
</comment>
<dbReference type="KEGG" id="tper:IWA51_06615"/>
<evidence type="ECO:0000256" key="2">
    <source>
        <dbReference type="ARBA" id="ARBA00007613"/>
    </source>
</evidence>
<gene>
    <name evidence="10" type="ORF">IWA51_06615</name>
</gene>
<dbReference type="GO" id="GO:0015288">
    <property type="term" value="F:porin activity"/>
    <property type="evidence" value="ECO:0007669"/>
    <property type="project" value="TreeGrafter"/>
</dbReference>
<evidence type="ECO:0000256" key="8">
    <source>
        <dbReference type="SAM" id="Coils"/>
    </source>
</evidence>
<evidence type="ECO:0000256" key="3">
    <source>
        <dbReference type="ARBA" id="ARBA00022448"/>
    </source>
</evidence>
<keyword evidence="9" id="KW-0732">Signal</keyword>
<comment type="subcellular location">
    <subcellularLocation>
        <location evidence="1">Cell outer membrane</location>
    </subcellularLocation>
</comment>
<proteinExistence type="inferred from homology"/>
<evidence type="ECO:0000313" key="10">
    <source>
        <dbReference type="EMBL" id="QPZ99956.1"/>
    </source>
</evidence>
<dbReference type="Gene3D" id="1.20.1600.10">
    <property type="entry name" value="Outer membrane efflux proteins (OEP)"/>
    <property type="match status" value="1"/>
</dbReference>
<evidence type="ECO:0000256" key="6">
    <source>
        <dbReference type="ARBA" id="ARBA00023136"/>
    </source>
</evidence>
<evidence type="ECO:0000256" key="4">
    <source>
        <dbReference type="ARBA" id="ARBA00022452"/>
    </source>
</evidence>
<keyword evidence="5" id="KW-0812">Transmembrane</keyword>
<keyword evidence="3" id="KW-0813">Transport</keyword>
<dbReference type="GO" id="GO:1990281">
    <property type="term" value="C:efflux pump complex"/>
    <property type="evidence" value="ECO:0007669"/>
    <property type="project" value="TreeGrafter"/>
</dbReference>
<evidence type="ECO:0000256" key="5">
    <source>
        <dbReference type="ARBA" id="ARBA00022692"/>
    </source>
</evidence>
<keyword evidence="4" id="KW-1134">Transmembrane beta strand</keyword>
<evidence type="ECO:0000256" key="1">
    <source>
        <dbReference type="ARBA" id="ARBA00004442"/>
    </source>
</evidence>
<evidence type="ECO:0000256" key="9">
    <source>
        <dbReference type="SAM" id="SignalP"/>
    </source>
</evidence>
<dbReference type="GO" id="GO:0009279">
    <property type="term" value="C:cell outer membrane"/>
    <property type="evidence" value="ECO:0007669"/>
    <property type="project" value="UniProtKB-SubCell"/>
</dbReference>
<evidence type="ECO:0000256" key="7">
    <source>
        <dbReference type="ARBA" id="ARBA00023237"/>
    </source>
</evidence>
<dbReference type="AlphaFoldDB" id="A0A7T3RBC4"/>
<feature type="signal peptide" evidence="9">
    <location>
        <begin position="1"/>
        <end position="20"/>
    </location>
</feature>
<dbReference type="PANTHER" id="PTHR30026">
    <property type="entry name" value="OUTER MEMBRANE PROTEIN TOLC"/>
    <property type="match status" value="1"/>
</dbReference>
<sequence>MKKCILTAALFAAAVCLCQAQSDKDEQTVTLTEDSAVAYALENSLSIKSSAIDLEIKKRAGDNAWNVLLPTVQASGTLSRSGTSSYSSMEAAAQSALLSARVGALENALEKEGSRPLSVGDQAALYNQILGGMGYEDTESGHWTTVGNLGVSWNLSLAYIGQIKAAKADYEGGKITYEKSVRETEVNVRKLFYGLLLQQENIRIQKASLENARLRAVQTETNFKNGLVPELSMLQAQVSYENKRPEVEQADRLLRQQLDTFAFIIGLPVGTNIVLDGSIEPEYVDVDVDTLIQKYSASSLDIKNLDATISSLKDNLSAINLSSYTPALALNYSLQPALIYGLDFDRYTDADNWNDSNSFSITLAWNLTNLLPWSSNRQNAKNIESNIKKLELSREMAVENQKVEVRKAVDTLTQARQQIDAMGRNIKLAQRSYEMTMRSYRNGTTELLDVRDAESQLDQAKLGLANQKFNYISALLDLEKTLNINLTSAKNEGGNK</sequence>
<dbReference type="InterPro" id="IPR003423">
    <property type="entry name" value="OMP_efflux"/>
</dbReference>